<protein>
    <recommendedName>
        <fullName evidence="4">Peptidase A2 domain-containing protein</fullName>
    </recommendedName>
</protein>
<dbReference type="InterPro" id="IPR021109">
    <property type="entry name" value="Peptidase_aspartic_dom_sf"/>
</dbReference>
<comment type="caution">
    <text evidence="2">The sequence shown here is derived from an EMBL/GenBank/DDBJ whole genome shotgun (WGS) entry which is preliminary data.</text>
</comment>
<sequence length="402" mass="43930">MDGLRAQISEIRDMIAPRAGTSAAFAAHIPLILHGRRNASSSHGLVTPLGREVAIAIRHARAAAIGIRHVRVATTVGIDDTVAVHAENHHWAIVAAAMVMNSTAPVATGTGRDYKLWNTVTLKARLTQDREPITIIYDTGCGMTLIDRIIVTNEITSAKIHTLAAPIKVKGIGSRSHVTSEYIIADCYIDSTVQGEDITVHFRREMHVVDNLAPGLLLGMDIITPERISLNVTKSHLIFGCHENMVVPVSLSAPETPKPPRVRAKQRQVVAAHSIAVIPVEVMGTAPAGEMVYIPQYNKSTQRLQEVGSFYTHAIDQVGRAPELRIAVHNDSDTDFILQRHTYVGFLDPLDERDIYRVDVSPTQALASYADQVETDDQIPFTDDDINSDIDPNPPAESSRLP</sequence>
<dbReference type="Proteomes" id="UP001147782">
    <property type="component" value="Unassembled WGS sequence"/>
</dbReference>
<evidence type="ECO:0000256" key="1">
    <source>
        <dbReference type="SAM" id="MobiDB-lite"/>
    </source>
</evidence>
<dbReference type="RefSeq" id="XP_056558686.1">
    <property type="nucleotide sequence ID" value="XM_056696474.1"/>
</dbReference>
<dbReference type="Gene3D" id="2.40.70.10">
    <property type="entry name" value="Acid Proteases"/>
    <property type="match status" value="1"/>
</dbReference>
<name>A0A9W9VIY1_9EURO</name>
<feature type="compositionally biased region" description="Acidic residues" evidence="1">
    <location>
        <begin position="373"/>
        <end position="388"/>
    </location>
</feature>
<dbReference type="GeneID" id="81435651"/>
<evidence type="ECO:0000313" key="2">
    <source>
        <dbReference type="EMBL" id="KAJ5381115.1"/>
    </source>
</evidence>
<evidence type="ECO:0008006" key="4">
    <source>
        <dbReference type="Google" id="ProtNLM"/>
    </source>
</evidence>
<reference evidence="2" key="1">
    <citation type="submission" date="2022-11" db="EMBL/GenBank/DDBJ databases">
        <authorList>
            <person name="Petersen C."/>
        </authorList>
    </citation>
    <scope>NUCLEOTIDE SEQUENCE</scope>
    <source>
        <strain evidence="2">IBT 29864</strain>
    </source>
</reference>
<evidence type="ECO:0000313" key="3">
    <source>
        <dbReference type="Proteomes" id="UP001147782"/>
    </source>
</evidence>
<reference evidence="2" key="2">
    <citation type="journal article" date="2023" name="IMA Fungus">
        <title>Comparative genomic study of the Penicillium genus elucidates a diverse pangenome and 15 lateral gene transfer events.</title>
        <authorList>
            <person name="Petersen C."/>
            <person name="Sorensen T."/>
            <person name="Nielsen M.R."/>
            <person name="Sondergaard T.E."/>
            <person name="Sorensen J.L."/>
            <person name="Fitzpatrick D.A."/>
            <person name="Frisvad J.C."/>
            <person name="Nielsen K.L."/>
        </authorList>
    </citation>
    <scope>NUCLEOTIDE SEQUENCE</scope>
    <source>
        <strain evidence="2">IBT 29864</strain>
    </source>
</reference>
<gene>
    <name evidence="2" type="ORF">N7496_003543</name>
</gene>
<dbReference type="EMBL" id="JAPZBS010000002">
    <property type="protein sequence ID" value="KAJ5381115.1"/>
    <property type="molecule type" value="Genomic_DNA"/>
</dbReference>
<accession>A0A9W9VIY1</accession>
<dbReference type="OrthoDB" id="4358334at2759"/>
<organism evidence="2 3">
    <name type="scientific">Penicillium cataractarum</name>
    <dbReference type="NCBI Taxonomy" id="2100454"/>
    <lineage>
        <taxon>Eukaryota</taxon>
        <taxon>Fungi</taxon>
        <taxon>Dikarya</taxon>
        <taxon>Ascomycota</taxon>
        <taxon>Pezizomycotina</taxon>
        <taxon>Eurotiomycetes</taxon>
        <taxon>Eurotiomycetidae</taxon>
        <taxon>Eurotiales</taxon>
        <taxon>Aspergillaceae</taxon>
        <taxon>Penicillium</taxon>
    </lineage>
</organism>
<dbReference type="AlphaFoldDB" id="A0A9W9VIY1"/>
<keyword evidence="3" id="KW-1185">Reference proteome</keyword>
<proteinExistence type="predicted"/>
<feature type="region of interest" description="Disordered" evidence="1">
    <location>
        <begin position="373"/>
        <end position="402"/>
    </location>
</feature>